<dbReference type="InterPro" id="IPR037135">
    <property type="entry name" value="DUF1653-like_dom_sf"/>
</dbReference>
<sequence>MLNPKPGRYRHFKGAEYEVIECARHSETEEWYVVYRPLYGDRGLWIRPVTLFCEDVVDSNGNRVPRFQSVAAGL</sequence>
<name>A0A364NLH8_9GAMM</name>
<organism evidence="2 3">
    <name type="scientific">Nitrincola tibetensis</name>
    <dbReference type="NCBI Taxonomy" id="2219697"/>
    <lineage>
        <taxon>Bacteria</taxon>
        <taxon>Pseudomonadati</taxon>
        <taxon>Pseudomonadota</taxon>
        <taxon>Gammaproteobacteria</taxon>
        <taxon>Oceanospirillales</taxon>
        <taxon>Oceanospirillaceae</taxon>
        <taxon>Nitrincola</taxon>
    </lineage>
</organism>
<dbReference type="RefSeq" id="WP_112159584.1">
    <property type="nucleotide sequence ID" value="NZ_QKRX01000008.1"/>
</dbReference>
<dbReference type="Pfam" id="PF07866">
    <property type="entry name" value="DUF1653"/>
    <property type="match status" value="1"/>
</dbReference>
<dbReference type="EMBL" id="QKRX01000008">
    <property type="protein sequence ID" value="RAU17735.1"/>
    <property type="molecule type" value="Genomic_DNA"/>
</dbReference>
<evidence type="ECO:0000313" key="2">
    <source>
        <dbReference type="EMBL" id="RAU17735.1"/>
    </source>
</evidence>
<comment type="caution">
    <text evidence="2">The sequence shown here is derived from an EMBL/GenBank/DDBJ whole genome shotgun (WGS) entry which is preliminary data.</text>
</comment>
<accession>A0A364NLH8</accession>
<reference evidence="2 3" key="1">
    <citation type="submission" date="2018-06" db="EMBL/GenBank/DDBJ databases">
        <title>Nitrincola tibetense sp. nov., isolated from Lake XuguoCo on Tibetan Plateau.</title>
        <authorList>
            <person name="Xing P."/>
        </authorList>
    </citation>
    <scope>NUCLEOTIDE SEQUENCE [LARGE SCALE GENOMIC DNA]</scope>
    <source>
        <strain evidence="3">xg18</strain>
    </source>
</reference>
<dbReference type="Gene3D" id="2.30.30.320">
    <property type="entry name" value="DUF1653-like domain"/>
    <property type="match status" value="1"/>
</dbReference>
<keyword evidence="3" id="KW-1185">Reference proteome</keyword>
<protein>
    <submittedName>
        <fullName evidence="2">DUF1653 domain-containing protein</fullName>
    </submittedName>
</protein>
<dbReference type="AlphaFoldDB" id="A0A364NLH8"/>
<dbReference type="Proteomes" id="UP000250744">
    <property type="component" value="Unassembled WGS sequence"/>
</dbReference>
<feature type="domain" description="DUF1653" evidence="1">
    <location>
        <begin position="7"/>
        <end position="68"/>
    </location>
</feature>
<evidence type="ECO:0000313" key="3">
    <source>
        <dbReference type="Proteomes" id="UP000250744"/>
    </source>
</evidence>
<dbReference type="InterPro" id="IPR023387">
    <property type="entry name" value="DUF1653-like_dom"/>
</dbReference>
<evidence type="ECO:0000259" key="1">
    <source>
        <dbReference type="Pfam" id="PF07866"/>
    </source>
</evidence>
<gene>
    <name evidence="2" type="ORF">DN062_12130</name>
</gene>
<dbReference type="OrthoDB" id="371169at2"/>
<proteinExistence type="predicted"/>